<dbReference type="InterPro" id="IPR043128">
    <property type="entry name" value="Rev_trsase/Diguanyl_cyclase"/>
</dbReference>
<feature type="transmembrane region" description="Helical" evidence="1">
    <location>
        <begin position="109"/>
        <end position="127"/>
    </location>
</feature>
<evidence type="ECO:0000256" key="1">
    <source>
        <dbReference type="SAM" id="Phobius"/>
    </source>
</evidence>
<dbReference type="SMART" id="SM00267">
    <property type="entry name" value="GGDEF"/>
    <property type="match status" value="1"/>
</dbReference>
<keyword evidence="1" id="KW-1133">Transmembrane helix</keyword>
<evidence type="ECO:0000313" key="3">
    <source>
        <dbReference type="EMBL" id="GAB35544.1"/>
    </source>
</evidence>
<dbReference type="InterPro" id="IPR000160">
    <property type="entry name" value="GGDEF_dom"/>
</dbReference>
<dbReference type="GO" id="GO:0052621">
    <property type="term" value="F:diguanylate cyclase activity"/>
    <property type="evidence" value="ECO:0007669"/>
    <property type="project" value="TreeGrafter"/>
</dbReference>
<reference evidence="3" key="1">
    <citation type="submission" date="2012-02" db="EMBL/GenBank/DDBJ databases">
        <title>Whole genome shotgun sequence of Gordonia otitidis NBRC 100426.</title>
        <authorList>
            <person name="Yoshida I."/>
            <person name="Hosoyama A."/>
            <person name="Tsuchikane K."/>
            <person name="Katsumata H."/>
            <person name="Yamazaki S."/>
            <person name="Fujita N."/>
        </authorList>
    </citation>
    <scope>NUCLEOTIDE SEQUENCE [LARGE SCALE GENOMIC DNA]</scope>
    <source>
        <strain evidence="3">NBRC 100426</strain>
    </source>
</reference>
<dbReference type="NCBIfam" id="TIGR00254">
    <property type="entry name" value="GGDEF"/>
    <property type="match status" value="1"/>
</dbReference>
<keyword evidence="1" id="KW-0472">Membrane</keyword>
<dbReference type="PROSITE" id="PS50887">
    <property type="entry name" value="GGDEF"/>
    <property type="match status" value="1"/>
</dbReference>
<protein>
    <recommendedName>
        <fullName evidence="2">GGDEF domain-containing protein</fullName>
    </recommendedName>
</protein>
<dbReference type="AlphaFoldDB" id="H5TPY6"/>
<name>H5TPY6_GORO1</name>
<evidence type="ECO:0000259" key="2">
    <source>
        <dbReference type="PROSITE" id="PS50887"/>
    </source>
</evidence>
<gene>
    <name evidence="3" type="ORF">GOOTI_170_00110</name>
</gene>
<accession>H5TPY6</accession>
<keyword evidence="4" id="KW-1185">Reference proteome</keyword>
<feature type="transmembrane region" description="Helical" evidence="1">
    <location>
        <begin position="75"/>
        <end position="97"/>
    </location>
</feature>
<feature type="domain" description="GGDEF" evidence="2">
    <location>
        <begin position="254"/>
        <end position="384"/>
    </location>
</feature>
<feature type="transmembrane region" description="Helical" evidence="1">
    <location>
        <begin position="40"/>
        <end position="69"/>
    </location>
</feature>
<evidence type="ECO:0000313" key="4">
    <source>
        <dbReference type="Proteomes" id="UP000005038"/>
    </source>
</evidence>
<feature type="transmembrane region" description="Helical" evidence="1">
    <location>
        <begin position="186"/>
        <end position="205"/>
    </location>
</feature>
<dbReference type="InterPro" id="IPR050469">
    <property type="entry name" value="Diguanylate_Cyclase"/>
</dbReference>
<proteinExistence type="predicted"/>
<dbReference type="PANTHER" id="PTHR45138:SF9">
    <property type="entry name" value="DIGUANYLATE CYCLASE DGCM-RELATED"/>
    <property type="match status" value="1"/>
</dbReference>
<feature type="transmembrane region" description="Helical" evidence="1">
    <location>
        <begin position="133"/>
        <end position="151"/>
    </location>
</feature>
<sequence>MLGPPKPLHNVPMEIDGGRGVRDAARQWLRQSDDRWVLDFFGYLNLIGFTKIVVAGGGVLNGVIAALSLLGPDGVLWPGVGTTAMIVVVVLCLGWTVRWLLLPWPTRSESLMLCAVADVVITVTVFAHQNMLLGIASASLFVATSIYLTLFHGAVANLCHVVFTAVVVVAAVVTCCVVQGTQWLPIATAEAAIVVMAVVVALPILHIGFSIVRRSAVDSLTDSLTGLLNRRGFYRAVAAASSRGVTTPAPHRRSRWIVAVVDLDNFKVVNDIHGHVHGDRVLVDVASAVRRAAESHTIITRFGGDEFVLATQYDTELPDADRFAAFGERLVRAVVEASGGAVTASVGIASGDNDDDGRITTVIADADRAMYAAKIHGGNRFELG</sequence>
<dbReference type="STRING" id="1108044.GOOTI_170_00110"/>
<dbReference type="Proteomes" id="UP000005038">
    <property type="component" value="Unassembled WGS sequence"/>
</dbReference>
<dbReference type="InterPro" id="IPR029787">
    <property type="entry name" value="Nucleotide_cyclase"/>
</dbReference>
<dbReference type="EMBL" id="BAFB01000170">
    <property type="protein sequence ID" value="GAB35544.1"/>
    <property type="molecule type" value="Genomic_DNA"/>
</dbReference>
<dbReference type="SUPFAM" id="SSF55073">
    <property type="entry name" value="Nucleotide cyclase"/>
    <property type="match status" value="1"/>
</dbReference>
<organism evidence="3 4">
    <name type="scientific">Gordonia otitidis (strain DSM 44809 / CCUG 52243 / JCM 12355 / NBRC 100426 / IFM 10032)</name>
    <dbReference type="NCBI Taxonomy" id="1108044"/>
    <lineage>
        <taxon>Bacteria</taxon>
        <taxon>Bacillati</taxon>
        <taxon>Actinomycetota</taxon>
        <taxon>Actinomycetes</taxon>
        <taxon>Mycobacteriales</taxon>
        <taxon>Gordoniaceae</taxon>
        <taxon>Gordonia</taxon>
    </lineage>
</organism>
<dbReference type="PANTHER" id="PTHR45138">
    <property type="entry name" value="REGULATORY COMPONENTS OF SENSORY TRANSDUCTION SYSTEM"/>
    <property type="match status" value="1"/>
</dbReference>
<keyword evidence="1" id="KW-0812">Transmembrane</keyword>
<feature type="transmembrane region" description="Helical" evidence="1">
    <location>
        <begin position="158"/>
        <end position="180"/>
    </location>
</feature>
<comment type="caution">
    <text evidence="3">The sequence shown here is derived from an EMBL/GenBank/DDBJ whole genome shotgun (WGS) entry which is preliminary data.</text>
</comment>
<dbReference type="Gene3D" id="3.30.70.270">
    <property type="match status" value="1"/>
</dbReference>
<dbReference type="CDD" id="cd01949">
    <property type="entry name" value="GGDEF"/>
    <property type="match status" value="1"/>
</dbReference>
<dbReference type="Pfam" id="PF00990">
    <property type="entry name" value="GGDEF"/>
    <property type="match status" value="1"/>
</dbReference>